<comment type="subcellular location">
    <subcellularLocation>
        <location evidence="2 8">Mitochondrion inner membrane</location>
        <topology evidence="2 8">Peripheral membrane protein</topology>
        <orientation evidence="2 8">Matrix side</orientation>
    </subcellularLocation>
</comment>
<evidence type="ECO:0000313" key="11">
    <source>
        <dbReference type="Proteomes" id="UP000256645"/>
    </source>
</evidence>
<evidence type="ECO:0000256" key="3">
    <source>
        <dbReference type="ARBA" id="ARBA00010787"/>
    </source>
</evidence>
<evidence type="ECO:0000256" key="8">
    <source>
        <dbReference type="RuleBase" id="RU367062"/>
    </source>
</evidence>
<evidence type="ECO:0000256" key="2">
    <source>
        <dbReference type="ARBA" id="ARBA00004443"/>
    </source>
</evidence>
<dbReference type="GO" id="GO:0140053">
    <property type="term" value="P:mitochondrial gene expression"/>
    <property type="evidence" value="ECO:0007669"/>
    <property type="project" value="UniProtKB-UniRule"/>
</dbReference>
<comment type="function">
    <text evidence="1">Probable mitochondrial mRNA stabilization factor.</text>
</comment>
<dbReference type="InterPro" id="IPR043519">
    <property type="entry name" value="NT_sf"/>
</dbReference>
<dbReference type="OrthoDB" id="107372at2759"/>
<dbReference type="FunFam" id="3.30.460.10:FF:000044">
    <property type="entry name" value="ATPase synthesis protein 25, mitochondrial"/>
    <property type="match status" value="1"/>
</dbReference>
<dbReference type="PANTHER" id="PTHR28087:SF1">
    <property type="entry name" value="ATPASE SYNTHESIS PROTEIN 25, MITOCHONDRIAL"/>
    <property type="match status" value="1"/>
</dbReference>
<evidence type="ECO:0000256" key="5">
    <source>
        <dbReference type="ARBA" id="ARBA00022946"/>
    </source>
</evidence>
<organism evidence="10 11">
    <name type="scientific">Coleophoma cylindrospora</name>
    <dbReference type="NCBI Taxonomy" id="1849047"/>
    <lineage>
        <taxon>Eukaryota</taxon>
        <taxon>Fungi</taxon>
        <taxon>Dikarya</taxon>
        <taxon>Ascomycota</taxon>
        <taxon>Pezizomycotina</taxon>
        <taxon>Leotiomycetes</taxon>
        <taxon>Helotiales</taxon>
        <taxon>Dermateaceae</taxon>
        <taxon>Coleophoma</taxon>
    </lineage>
</organism>
<comment type="similarity">
    <text evidence="3 8">Belongs to the ATP25 family.</text>
</comment>
<feature type="region of interest" description="Disordered" evidence="9">
    <location>
        <begin position="335"/>
        <end position="362"/>
    </location>
</feature>
<evidence type="ECO:0000256" key="1">
    <source>
        <dbReference type="ARBA" id="ARBA00003470"/>
    </source>
</evidence>
<keyword evidence="11" id="KW-1185">Reference proteome</keyword>
<name>A0A3D8R5Q3_9HELO</name>
<keyword evidence="5 8" id="KW-0809">Transit peptide</keyword>
<comment type="function">
    <text evidence="8">Mitochondrial mRNA stabilization factor.</text>
</comment>
<keyword evidence="7 8" id="KW-0472">Membrane</keyword>
<dbReference type="GO" id="GO:0005743">
    <property type="term" value="C:mitochondrial inner membrane"/>
    <property type="evidence" value="ECO:0007669"/>
    <property type="project" value="UniProtKB-SubCell"/>
</dbReference>
<proteinExistence type="inferred from homology"/>
<evidence type="ECO:0000313" key="10">
    <source>
        <dbReference type="EMBL" id="RDW69375.1"/>
    </source>
</evidence>
<dbReference type="STRING" id="1849047.A0A3D8R5Q3"/>
<evidence type="ECO:0000256" key="7">
    <source>
        <dbReference type="ARBA" id="ARBA00023136"/>
    </source>
</evidence>
<dbReference type="Proteomes" id="UP000256645">
    <property type="component" value="Unassembled WGS sequence"/>
</dbReference>
<evidence type="ECO:0000256" key="6">
    <source>
        <dbReference type="ARBA" id="ARBA00023128"/>
    </source>
</evidence>
<dbReference type="InterPro" id="IPR040152">
    <property type="entry name" value="Atp25"/>
</dbReference>
<accession>A0A3D8R5Q3</accession>
<dbReference type="EMBL" id="PDLM01000009">
    <property type="protein sequence ID" value="RDW69375.1"/>
    <property type="molecule type" value="Genomic_DNA"/>
</dbReference>
<dbReference type="AlphaFoldDB" id="A0A3D8R5Q3"/>
<gene>
    <name evidence="10" type="ORF">BP6252_08395</name>
</gene>
<sequence length="720" mass="80765">MVVGRAIRYTGCANCRLSLLRTFTSVAGLSIRPASRTPARFTAYRAPSQRAQYSSRYPAEDNRHDLDLENPVKVSEAEINDFLGEETVEEGQEELAEDESLDAEVSNVPWYMQVESPQMVPRTISDRQRIPDLPENPPEILEPLLQQISIDLGLDDLTLLDLRKLDPPPALGSNLLMILGTARSEKHLHVSADRLCRWLRSTYKLRPDADGLLGRNELKLRLKRKSRRAKLMGSSTMDDTDDGVRTGWVCVNVGVVEGPKVESTNPAENAGFVGFGRRTDGISIVVQMLTEEKRTEIDLEKLWSGILKRGIQAQTEEQVAVPTSTDYKASALSNPQKRGFHTSARPLSTDMTPISVSSPPPASLDQLQRTIIDYINTGEYRAAAQAFENYSSSHQSLGNGKWKVVFLDLLCGRLQNMSHEEAMQALGTGSDDHASTDFLYCYYKCFSIFPTNAEWEARLHLHVVAREHSHEGYDAQSLIDFLSEMQLCGGQVSNDMYLRALYALLLPSKTSPQGTENILSDVGVEGALRLLDMMHSQGIDILTEEVYMALMEATESIPEQEPSGLSNDYADTFGLPSTPQSLIQERVHTIFNMLDLPVFSEEATICLMELYARQRTWKAFWDTWRTVAREGEPRTPAMYACMFRSVAMMRNQNACGAVLRNWIPTMDVEVPKVTLDGDVRQAVMLCLKIADPHVEEDAVNPETSKEWGQIWRRCFDPAMN</sequence>
<evidence type="ECO:0000256" key="9">
    <source>
        <dbReference type="SAM" id="MobiDB-lite"/>
    </source>
</evidence>
<keyword evidence="6 8" id="KW-0496">Mitochondrion</keyword>
<evidence type="ECO:0000256" key="4">
    <source>
        <dbReference type="ARBA" id="ARBA00022792"/>
    </source>
</evidence>
<protein>
    <recommendedName>
        <fullName evidence="8">ATPase synthesis protein 25</fullName>
    </recommendedName>
</protein>
<feature type="compositionally biased region" description="Polar residues" evidence="9">
    <location>
        <begin position="345"/>
        <end position="357"/>
    </location>
</feature>
<keyword evidence="4 8" id="KW-0999">Mitochondrion inner membrane</keyword>
<reference evidence="10 11" key="1">
    <citation type="journal article" date="2018" name="IMA Fungus">
        <title>IMA Genome-F 9: Draft genome sequence of Annulohypoxylon stygium, Aspergillus mulundensis, Berkeleyomyces basicola (syn. Thielaviopsis basicola), Ceratocystis smalleyi, two Cercospora beticola strains, Coleophoma cylindrospora, Fusarium fracticaudum, Phialophora cf. hyalina, and Morchella septimelata.</title>
        <authorList>
            <person name="Wingfield B.D."/>
            <person name="Bills G.F."/>
            <person name="Dong Y."/>
            <person name="Huang W."/>
            <person name="Nel W.J."/>
            <person name="Swalarsk-Parry B.S."/>
            <person name="Vaghefi N."/>
            <person name="Wilken P.M."/>
            <person name="An Z."/>
            <person name="de Beer Z.W."/>
            <person name="De Vos L."/>
            <person name="Chen L."/>
            <person name="Duong T.A."/>
            <person name="Gao Y."/>
            <person name="Hammerbacher A."/>
            <person name="Kikkert J.R."/>
            <person name="Li Y."/>
            <person name="Li H."/>
            <person name="Li K."/>
            <person name="Li Q."/>
            <person name="Liu X."/>
            <person name="Ma X."/>
            <person name="Naidoo K."/>
            <person name="Pethybridge S.J."/>
            <person name="Sun J."/>
            <person name="Steenkamp E.T."/>
            <person name="van der Nest M.A."/>
            <person name="van Wyk S."/>
            <person name="Wingfield M.J."/>
            <person name="Xiong C."/>
            <person name="Yue Q."/>
            <person name="Zhang X."/>
        </authorList>
    </citation>
    <scope>NUCLEOTIDE SEQUENCE [LARGE SCALE GENOMIC DNA]</scope>
    <source>
        <strain evidence="10 11">BP6252</strain>
    </source>
</reference>
<dbReference type="GO" id="GO:0048255">
    <property type="term" value="P:mRNA stabilization"/>
    <property type="evidence" value="ECO:0007669"/>
    <property type="project" value="TreeGrafter"/>
</dbReference>
<dbReference type="PANTHER" id="PTHR28087">
    <property type="entry name" value="ATPASE SYNTHESIS PROTEIN 25, MITOCHONDRIAL"/>
    <property type="match status" value="1"/>
</dbReference>
<comment type="caution">
    <text evidence="10">The sequence shown here is derived from an EMBL/GenBank/DDBJ whole genome shotgun (WGS) entry which is preliminary data.</text>
</comment>
<dbReference type="Gene3D" id="3.30.460.10">
    <property type="entry name" value="Beta Polymerase, domain 2"/>
    <property type="match status" value="1"/>
</dbReference>